<dbReference type="RefSeq" id="WP_156353718.1">
    <property type="nucleotide sequence ID" value="NZ_CACRST010000011.1"/>
</dbReference>
<reference evidence="1" key="1">
    <citation type="submission" date="2019-11" db="EMBL/GenBank/DDBJ databases">
        <authorList>
            <person name="Feng L."/>
        </authorList>
    </citation>
    <scope>NUCLEOTIDE SEQUENCE</scope>
    <source>
        <strain evidence="1">BgluceraseaLFYP119</strain>
    </source>
</reference>
<proteinExistence type="predicted"/>
<sequence>MKIKKASFTIEAACVMSLVLFAVTGLLCLCFFVHNRSWLTAAACEAALTGSMEGNREDGEPVLAAENRSRELGSSGFFCMENLRQQIRAGKKVTVAYMADARTGIGGTWKMQVQESSKIIDPAAWVWKIKAAEDALAEMGES</sequence>
<accession>A0A6N2T1W4</accession>
<name>A0A6N2T1W4_9FIRM</name>
<organism evidence="1">
    <name type="scientific">Blautia glucerasea</name>
    <dbReference type="NCBI Taxonomy" id="536633"/>
    <lineage>
        <taxon>Bacteria</taxon>
        <taxon>Bacillati</taxon>
        <taxon>Bacillota</taxon>
        <taxon>Clostridia</taxon>
        <taxon>Lachnospirales</taxon>
        <taxon>Lachnospiraceae</taxon>
        <taxon>Blautia</taxon>
    </lineage>
</organism>
<gene>
    <name evidence="1" type="ORF">BGLFYP119_01396</name>
</gene>
<evidence type="ECO:0000313" key="1">
    <source>
        <dbReference type="EMBL" id="VYS99396.1"/>
    </source>
</evidence>
<dbReference type="EMBL" id="CACRST010000011">
    <property type="protein sequence ID" value="VYS99396.1"/>
    <property type="molecule type" value="Genomic_DNA"/>
</dbReference>
<evidence type="ECO:0008006" key="2">
    <source>
        <dbReference type="Google" id="ProtNLM"/>
    </source>
</evidence>
<protein>
    <recommendedName>
        <fullName evidence="2">TadE-like protein</fullName>
    </recommendedName>
</protein>
<dbReference type="AlphaFoldDB" id="A0A6N2T1W4"/>